<gene>
    <name evidence="2" type="ORF">SAMN05216559_3840</name>
</gene>
<name>A0A1I6M6J5_9EURY</name>
<organism evidence="2 3">
    <name type="scientific">Halomicrobium zhouii</name>
    <dbReference type="NCBI Taxonomy" id="767519"/>
    <lineage>
        <taxon>Archaea</taxon>
        <taxon>Methanobacteriati</taxon>
        <taxon>Methanobacteriota</taxon>
        <taxon>Stenosarchaea group</taxon>
        <taxon>Halobacteria</taxon>
        <taxon>Halobacteriales</taxon>
        <taxon>Haloarculaceae</taxon>
        <taxon>Halomicrobium</taxon>
    </lineage>
</organism>
<evidence type="ECO:0000313" key="3">
    <source>
        <dbReference type="Proteomes" id="UP000199062"/>
    </source>
</evidence>
<dbReference type="RefSeq" id="WP_143117761.1">
    <property type="nucleotide sequence ID" value="NZ_FOZK01000005.1"/>
</dbReference>
<evidence type="ECO:0000313" key="2">
    <source>
        <dbReference type="EMBL" id="SFS11350.1"/>
    </source>
</evidence>
<dbReference type="EMBL" id="FOZK01000005">
    <property type="protein sequence ID" value="SFS11350.1"/>
    <property type="molecule type" value="Genomic_DNA"/>
</dbReference>
<reference evidence="2 3" key="1">
    <citation type="submission" date="2016-10" db="EMBL/GenBank/DDBJ databases">
        <authorList>
            <person name="de Groot N.N."/>
        </authorList>
    </citation>
    <scope>NUCLEOTIDE SEQUENCE [LARGE SCALE GENOMIC DNA]</scope>
    <source>
        <strain evidence="2 3">CGMCC 1.10457</strain>
    </source>
</reference>
<accession>A0A1I6M6J5</accession>
<evidence type="ECO:0000256" key="1">
    <source>
        <dbReference type="SAM" id="Phobius"/>
    </source>
</evidence>
<keyword evidence="3" id="KW-1185">Reference proteome</keyword>
<protein>
    <submittedName>
        <fullName evidence="2">Uncharacterized protein</fullName>
    </submittedName>
</protein>
<keyword evidence="1" id="KW-0812">Transmembrane</keyword>
<feature type="transmembrane region" description="Helical" evidence="1">
    <location>
        <begin position="20"/>
        <end position="38"/>
    </location>
</feature>
<dbReference type="AlphaFoldDB" id="A0A1I6M6J5"/>
<dbReference type="STRING" id="767519.SAMN05216559_3840"/>
<keyword evidence="1" id="KW-0472">Membrane</keyword>
<sequence length="68" mass="7546">MDGRCRPDDRNGFEVVIDDATVVTEHVCFLGIVIFHIIRQRYGARSELTARNAVTGPFAVGEGPDVRE</sequence>
<dbReference type="Proteomes" id="UP000199062">
    <property type="component" value="Unassembled WGS sequence"/>
</dbReference>
<proteinExistence type="predicted"/>
<keyword evidence="1" id="KW-1133">Transmembrane helix</keyword>